<dbReference type="InterPro" id="IPR050987">
    <property type="entry name" value="AtrR-like"/>
</dbReference>
<protein>
    <recommendedName>
        <fullName evidence="3">Xylanolytic transcriptional activator regulatory domain-containing protein</fullName>
    </recommendedName>
</protein>
<keyword evidence="5" id="KW-1185">Reference proteome</keyword>
<dbReference type="GO" id="GO:0003700">
    <property type="term" value="F:DNA-binding transcription factor activity"/>
    <property type="evidence" value="ECO:0007669"/>
    <property type="project" value="InterPro"/>
</dbReference>
<dbReference type="HOGENOM" id="CLU_009377_2_1_1"/>
<comment type="caution">
    <text evidence="4">The sequence shown here is derived from an EMBL/GenBank/DDBJ whole genome shotgun (WGS) entry which is preliminary data.</text>
</comment>
<dbReference type="CDD" id="cd12148">
    <property type="entry name" value="fungal_TF_MHR"/>
    <property type="match status" value="1"/>
</dbReference>
<evidence type="ECO:0000259" key="3">
    <source>
        <dbReference type="SMART" id="SM00906"/>
    </source>
</evidence>
<gene>
    <name evidence="4" type="ORF">A1O9_07257</name>
</gene>
<evidence type="ECO:0000313" key="5">
    <source>
        <dbReference type="Proteomes" id="UP000027920"/>
    </source>
</evidence>
<keyword evidence="1" id="KW-0539">Nucleus</keyword>
<dbReference type="AlphaFoldDB" id="A0A072PBC0"/>
<dbReference type="Proteomes" id="UP000027920">
    <property type="component" value="Unassembled WGS sequence"/>
</dbReference>
<dbReference type="Pfam" id="PF04082">
    <property type="entry name" value="Fungal_trans"/>
    <property type="match status" value="1"/>
</dbReference>
<dbReference type="GO" id="GO:0003677">
    <property type="term" value="F:DNA binding"/>
    <property type="evidence" value="ECO:0007669"/>
    <property type="project" value="InterPro"/>
</dbReference>
<dbReference type="GO" id="GO:0008270">
    <property type="term" value="F:zinc ion binding"/>
    <property type="evidence" value="ECO:0007669"/>
    <property type="project" value="InterPro"/>
</dbReference>
<proteinExistence type="predicted"/>
<keyword evidence="2" id="KW-0472">Membrane</keyword>
<dbReference type="OrthoDB" id="103819at2759"/>
<evidence type="ECO:0000313" key="4">
    <source>
        <dbReference type="EMBL" id="KEF57067.1"/>
    </source>
</evidence>
<feature type="transmembrane region" description="Helical" evidence="2">
    <location>
        <begin position="102"/>
        <end position="122"/>
    </location>
</feature>
<keyword evidence="2" id="KW-0812">Transmembrane</keyword>
<sequence>MGKRLVIVGLFYNITLTYFAEHRKHSILAHISRILPIEKFTDICQKVYFAVDSYSELEFILANGYLSYTFFAYFLATQLGVYKEYSNLCWNNLVNAFARLPLMLPASIHAIAVLALGTFNAIENSKMSLAWSFISYASNLCITLGYHRAPTDKGNSQAQQTEQESLFWVVYNMDKGLSLRLGRSSNLRDRDITLKADPNELRRTRLARIQGKLYDQLYNQEALSKPEQERENIARALARELREVIDETYIEVMDAERNSALTDPMGAVYLRCELICSSSSLALVLRAIPTTSGPVGSVSDECVAVAREVMDIHQQCMVTIRGSRGNASMFQKYINCILFTQAVQLRDRDDLARIERFSASLKPDSYILASPTHPHRIYELLSRTARLFIESSAESLPTDSASTLPLTVSINDFEFPHLGMETESMANDILNAEDLQAYSLSDWYYNNQQIMDLMHQDGMPWEF</sequence>
<dbReference type="VEuPathDB" id="FungiDB:A1O9_07257"/>
<feature type="domain" description="Xylanolytic transcriptional activator regulatory" evidence="3">
    <location>
        <begin position="130"/>
        <end position="201"/>
    </location>
</feature>
<dbReference type="InterPro" id="IPR007219">
    <property type="entry name" value="XnlR_reg_dom"/>
</dbReference>
<reference evidence="4 5" key="1">
    <citation type="submission" date="2013-03" db="EMBL/GenBank/DDBJ databases">
        <title>The Genome Sequence of Exophiala aquamarina CBS 119918.</title>
        <authorList>
            <consortium name="The Broad Institute Genomics Platform"/>
            <person name="Cuomo C."/>
            <person name="de Hoog S."/>
            <person name="Gorbushina A."/>
            <person name="Walker B."/>
            <person name="Young S.K."/>
            <person name="Zeng Q."/>
            <person name="Gargeya S."/>
            <person name="Fitzgerald M."/>
            <person name="Haas B."/>
            <person name="Abouelleil A."/>
            <person name="Allen A.W."/>
            <person name="Alvarado L."/>
            <person name="Arachchi H.M."/>
            <person name="Berlin A.M."/>
            <person name="Chapman S.B."/>
            <person name="Gainer-Dewar J."/>
            <person name="Goldberg J."/>
            <person name="Griggs A."/>
            <person name="Gujja S."/>
            <person name="Hansen M."/>
            <person name="Howarth C."/>
            <person name="Imamovic A."/>
            <person name="Ireland A."/>
            <person name="Larimer J."/>
            <person name="McCowan C."/>
            <person name="Murphy C."/>
            <person name="Pearson M."/>
            <person name="Poon T.W."/>
            <person name="Priest M."/>
            <person name="Roberts A."/>
            <person name="Saif S."/>
            <person name="Shea T."/>
            <person name="Sisk P."/>
            <person name="Sykes S."/>
            <person name="Wortman J."/>
            <person name="Nusbaum C."/>
            <person name="Birren B."/>
        </authorList>
    </citation>
    <scope>NUCLEOTIDE SEQUENCE [LARGE SCALE GENOMIC DNA]</scope>
    <source>
        <strain evidence="4 5">CBS 119918</strain>
    </source>
</reference>
<feature type="transmembrane region" description="Helical" evidence="2">
    <location>
        <begin position="65"/>
        <end position="82"/>
    </location>
</feature>
<evidence type="ECO:0000256" key="2">
    <source>
        <dbReference type="SAM" id="Phobius"/>
    </source>
</evidence>
<evidence type="ECO:0000256" key="1">
    <source>
        <dbReference type="ARBA" id="ARBA00023242"/>
    </source>
</evidence>
<dbReference type="SMART" id="SM00906">
    <property type="entry name" value="Fungal_trans"/>
    <property type="match status" value="1"/>
</dbReference>
<dbReference type="GeneID" id="25282171"/>
<accession>A0A072PBC0</accession>
<keyword evidence="2" id="KW-1133">Transmembrane helix</keyword>
<dbReference type="STRING" id="1182545.A0A072PBC0"/>
<dbReference type="GO" id="GO:0006351">
    <property type="term" value="P:DNA-templated transcription"/>
    <property type="evidence" value="ECO:0007669"/>
    <property type="project" value="InterPro"/>
</dbReference>
<dbReference type="PANTHER" id="PTHR46910">
    <property type="entry name" value="TRANSCRIPTION FACTOR PDR1"/>
    <property type="match status" value="1"/>
</dbReference>
<dbReference type="PANTHER" id="PTHR46910:SF5">
    <property type="entry name" value="ZN(II)2CYS6 TRANSCRIPTION FACTOR (EUROFUNG)"/>
    <property type="match status" value="1"/>
</dbReference>
<name>A0A072PBC0_9EURO</name>
<organism evidence="4 5">
    <name type="scientific">Exophiala aquamarina CBS 119918</name>
    <dbReference type="NCBI Taxonomy" id="1182545"/>
    <lineage>
        <taxon>Eukaryota</taxon>
        <taxon>Fungi</taxon>
        <taxon>Dikarya</taxon>
        <taxon>Ascomycota</taxon>
        <taxon>Pezizomycotina</taxon>
        <taxon>Eurotiomycetes</taxon>
        <taxon>Chaetothyriomycetidae</taxon>
        <taxon>Chaetothyriales</taxon>
        <taxon>Herpotrichiellaceae</taxon>
        <taxon>Exophiala</taxon>
    </lineage>
</organism>
<dbReference type="RefSeq" id="XP_013259657.1">
    <property type="nucleotide sequence ID" value="XM_013404203.1"/>
</dbReference>
<dbReference type="EMBL" id="AMGV01000005">
    <property type="protein sequence ID" value="KEF57067.1"/>
    <property type="molecule type" value="Genomic_DNA"/>
</dbReference>